<name>A0A0C9YES4_9AGAM</name>
<gene>
    <name evidence="2" type="ORF">PISMIDRAFT_452778</name>
</gene>
<protein>
    <recommendedName>
        <fullName evidence="4">Secreted protein</fullName>
    </recommendedName>
</protein>
<organism evidence="2 3">
    <name type="scientific">Pisolithus microcarpus 441</name>
    <dbReference type="NCBI Taxonomy" id="765257"/>
    <lineage>
        <taxon>Eukaryota</taxon>
        <taxon>Fungi</taxon>
        <taxon>Dikarya</taxon>
        <taxon>Basidiomycota</taxon>
        <taxon>Agaricomycotina</taxon>
        <taxon>Agaricomycetes</taxon>
        <taxon>Agaricomycetidae</taxon>
        <taxon>Boletales</taxon>
        <taxon>Sclerodermatineae</taxon>
        <taxon>Pisolithaceae</taxon>
        <taxon>Pisolithus</taxon>
    </lineage>
</organism>
<reference evidence="2 3" key="1">
    <citation type="submission" date="2014-04" db="EMBL/GenBank/DDBJ databases">
        <authorList>
            <consortium name="DOE Joint Genome Institute"/>
            <person name="Kuo A."/>
            <person name="Kohler A."/>
            <person name="Costa M.D."/>
            <person name="Nagy L.G."/>
            <person name="Floudas D."/>
            <person name="Copeland A."/>
            <person name="Barry K.W."/>
            <person name="Cichocki N."/>
            <person name="Veneault-Fourrey C."/>
            <person name="LaButti K."/>
            <person name="Lindquist E.A."/>
            <person name="Lipzen A."/>
            <person name="Lundell T."/>
            <person name="Morin E."/>
            <person name="Murat C."/>
            <person name="Sun H."/>
            <person name="Tunlid A."/>
            <person name="Henrissat B."/>
            <person name="Grigoriev I.V."/>
            <person name="Hibbett D.S."/>
            <person name="Martin F."/>
            <person name="Nordberg H.P."/>
            <person name="Cantor M.N."/>
            <person name="Hua S.X."/>
        </authorList>
    </citation>
    <scope>NUCLEOTIDE SEQUENCE [LARGE SCALE GENOMIC DNA]</scope>
    <source>
        <strain evidence="2 3">441</strain>
    </source>
</reference>
<evidence type="ECO:0000313" key="3">
    <source>
        <dbReference type="Proteomes" id="UP000054018"/>
    </source>
</evidence>
<evidence type="ECO:0000313" key="2">
    <source>
        <dbReference type="EMBL" id="KIK12399.1"/>
    </source>
</evidence>
<dbReference type="Proteomes" id="UP000054018">
    <property type="component" value="Unassembled WGS sequence"/>
</dbReference>
<accession>A0A0C9YES4</accession>
<feature type="signal peptide" evidence="1">
    <location>
        <begin position="1"/>
        <end position="21"/>
    </location>
</feature>
<evidence type="ECO:0000256" key="1">
    <source>
        <dbReference type="SAM" id="SignalP"/>
    </source>
</evidence>
<dbReference type="AlphaFoldDB" id="A0A0C9YES4"/>
<dbReference type="EMBL" id="KN834087">
    <property type="protein sequence ID" value="KIK12399.1"/>
    <property type="molecule type" value="Genomic_DNA"/>
</dbReference>
<reference evidence="3" key="2">
    <citation type="submission" date="2015-01" db="EMBL/GenBank/DDBJ databases">
        <title>Evolutionary Origins and Diversification of the Mycorrhizal Mutualists.</title>
        <authorList>
            <consortium name="DOE Joint Genome Institute"/>
            <consortium name="Mycorrhizal Genomics Consortium"/>
            <person name="Kohler A."/>
            <person name="Kuo A."/>
            <person name="Nagy L.G."/>
            <person name="Floudas D."/>
            <person name="Copeland A."/>
            <person name="Barry K.W."/>
            <person name="Cichocki N."/>
            <person name="Veneault-Fourrey C."/>
            <person name="LaButti K."/>
            <person name="Lindquist E.A."/>
            <person name="Lipzen A."/>
            <person name="Lundell T."/>
            <person name="Morin E."/>
            <person name="Murat C."/>
            <person name="Riley R."/>
            <person name="Ohm R."/>
            <person name="Sun H."/>
            <person name="Tunlid A."/>
            <person name="Henrissat B."/>
            <person name="Grigoriev I.V."/>
            <person name="Hibbett D.S."/>
            <person name="Martin F."/>
        </authorList>
    </citation>
    <scope>NUCLEOTIDE SEQUENCE [LARGE SCALE GENOMIC DNA]</scope>
    <source>
        <strain evidence="3">441</strain>
    </source>
</reference>
<feature type="chain" id="PRO_5002206378" description="Secreted protein" evidence="1">
    <location>
        <begin position="22"/>
        <end position="113"/>
    </location>
</feature>
<keyword evidence="1" id="KW-0732">Signal</keyword>
<sequence length="113" mass="13249">MRWTQVWKSALFVVYPELVESVTDLCALKVRIQIVFKRFSFRCIVCHSVTHPFLVPEKKVRRRITTSTARRTVRYTIYSLGGFFRYLRGCRESRHVSHAITIVETPPTRTAST</sequence>
<evidence type="ECO:0008006" key="4">
    <source>
        <dbReference type="Google" id="ProtNLM"/>
    </source>
</evidence>
<keyword evidence="3" id="KW-1185">Reference proteome</keyword>
<dbReference type="HOGENOM" id="CLU_2134542_0_0_1"/>
<proteinExistence type="predicted"/>